<evidence type="ECO:0000256" key="3">
    <source>
        <dbReference type="ARBA" id="ARBA00023163"/>
    </source>
</evidence>
<organism evidence="5 6">
    <name type="scientific">Antarctobacter heliothermus</name>
    <dbReference type="NCBI Taxonomy" id="74033"/>
    <lineage>
        <taxon>Bacteria</taxon>
        <taxon>Pseudomonadati</taxon>
        <taxon>Pseudomonadota</taxon>
        <taxon>Alphaproteobacteria</taxon>
        <taxon>Rhodobacterales</taxon>
        <taxon>Roseobacteraceae</taxon>
        <taxon>Antarctobacter</taxon>
    </lineage>
</organism>
<dbReference type="AlphaFoldDB" id="A0A239C699"/>
<dbReference type="Proteomes" id="UP000198440">
    <property type="component" value="Unassembled WGS sequence"/>
</dbReference>
<dbReference type="PANTHER" id="PTHR40661">
    <property type="match status" value="1"/>
</dbReference>
<evidence type="ECO:0000313" key="5">
    <source>
        <dbReference type="EMBL" id="SNS15141.1"/>
    </source>
</evidence>
<reference evidence="5 6" key="1">
    <citation type="submission" date="2017-06" db="EMBL/GenBank/DDBJ databases">
        <authorList>
            <person name="Kim H.J."/>
            <person name="Triplett B.A."/>
        </authorList>
    </citation>
    <scope>NUCLEOTIDE SEQUENCE [LARGE SCALE GENOMIC DNA]</scope>
    <source>
        <strain evidence="5 6">DSM 11445</strain>
    </source>
</reference>
<dbReference type="GO" id="GO:0003677">
    <property type="term" value="F:DNA binding"/>
    <property type="evidence" value="ECO:0007669"/>
    <property type="project" value="UniProtKB-KW"/>
</dbReference>
<evidence type="ECO:0000256" key="1">
    <source>
        <dbReference type="ARBA" id="ARBA00023015"/>
    </source>
</evidence>
<dbReference type="InterPro" id="IPR010982">
    <property type="entry name" value="Lambda_DNA-bd_dom_sf"/>
</dbReference>
<dbReference type="EMBL" id="FZON01000005">
    <property type="protein sequence ID" value="SNS15141.1"/>
    <property type="molecule type" value="Genomic_DNA"/>
</dbReference>
<dbReference type="PROSITE" id="PS50943">
    <property type="entry name" value="HTH_CROC1"/>
    <property type="match status" value="1"/>
</dbReference>
<dbReference type="CDD" id="cd00093">
    <property type="entry name" value="HTH_XRE"/>
    <property type="match status" value="1"/>
</dbReference>
<dbReference type="SUPFAM" id="SSF47413">
    <property type="entry name" value="lambda repressor-like DNA-binding domains"/>
    <property type="match status" value="1"/>
</dbReference>
<keyword evidence="2" id="KW-0238">DNA-binding</keyword>
<proteinExistence type="predicted"/>
<feature type="domain" description="HTH cro/C1-type" evidence="4">
    <location>
        <begin position="19"/>
        <end position="73"/>
    </location>
</feature>
<evidence type="ECO:0000256" key="2">
    <source>
        <dbReference type="ARBA" id="ARBA00023125"/>
    </source>
</evidence>
<keyword evidence="3" id="KW-0804">Transcription</keyword>
<accession>A0A239C699</accession>
<sequence length="130" mass="14265">MDDSTDWYGPETATFGDRLAAARDAAGMSQETLAKRIGVKLKTIQAWEDDMSEPRANRLSILAGLLNISIVWLITGEGEGLPDPSEAEALDPDVNAILTEIRALRGQFRAQADKLGRLEKQLRTVLKETV</sequence>
<dbReference type="PANTHER" id="PTHR40661:SF3">
    <property type="entry name" value="FELS-1 PROPHAGE TRANSCRIPTIONAL REGULATOR"/>
    <property type="match status" value="1"/>
</dbReference>
<dbReference type="Pfam" id="PF01381">
    <property type="entry name" value="HTH_3"/>
    <property type="match status" value="1"/>
</dbReference>
<evidence type="ECO:0000313" key="6">
    <source>
        <dbReference type="Proteomes" id="UP000198440"/>
    </source>
</evidence>
<dbReference type="Gene3D" id="1.10.260.40">
    <property type="entry name" value="lambda repressor-like DNA-binding domains"/>
    <property type="match status" value="1"/>
</dbReference>
<evidence type="ECO:0000259" key="4">
    <source>
        <dbReference type="PROSITE" id="PS50943"/>
    </source>
</evidence>
<protein>
    <submittedName>
        <fullName evidence="5">Helix-turn-helix domain-containing protein</fullName>
    </submittedName>
</protein>
<gene>
    <name evidence="5" type="ORF">SAMN04488078_1005119</name>
</gene>
<dbReference type="InterPro" id="IPR001387">
    <property type="entry name" value="Cro/C1-type_HTH"/>
</dbReference>
<dbReference type="RefSeq" id="WP_089276642.1">
    <property type="nucleotide sequence ID" value="NZ_FZON01000005.1"/>
</dbReference>
<keyword evidence="1" id="KW-0805">Transcription regulation</keyword>
<dbReference type="OrthoDB" id="5659783at2"/>
<name>A0A239C699_9RHOB</name>
<dbReference type="SMART" id="SM00530">
    <property type="entry name" value="HTH_XRE"/>
    <property type="match status" value="1"/>
</dbReference>